<accession>A0A397SND3</accession>
<dbReference type="GO" id="GO:0004497">
    <property type="term" value="F:monooxygenase activity"/>
    <property type="evidence" value="ECO:0007669"/>
    <property type="project" value="UniProtKB-KW"/>
</dbReference>
<evidence type="ECO:0000256" key="6">
    <source>
        <dbReference type="RuleBase" id="RU000461"/>
    </source>
</evidence>
<dbReference type="InterPro" id="IPR002401">
    <property type="entry name" value="Cyt_P450_E_grp-I"/>
</dbReference>
<keyword evidence="4 5" id="KW-0408">Iron</keyword>
<keyword evidence="6" id="KW-0503">Monooxygenase</keyword>
<dbReference type="SUPFAM" id="SSF88697">
    <property type="entry name" value="PUA domain-like"/>
    <property type="match status" value="1"/>
</dbReference>
<dbReference type="Pfam" id="PF01878">
    <property type="entry name" value="EVE"/>
    <property type="match status" value="1"/>
</dbReference>
<dbReference type="AlphaFoldDB" id="A0A397SND3"/>
<evidence type="ECO:0000256" key="1">
    <source>
        <dbReference type="ARBA" id="ARBA00001971"/>
    </source>
</evidence>
<proteinExistence type="inferred from homology"/>
<gene>
    <name evidence="8" type="ORF">C1645_742381</name>
</gene>
<dbReference type="Pfam" id="PF00067">
    <property type="entry name" value="p450"/>
    <property type="match status" value="1"/>
</dbReference>
<dbReference type="PANTHER" id="PTHR24305:SF166">
    <property type="entry name" value="CYTOCHROME P450 12A4, MITOCHONDRIAL-RELATED"/>
    <property type="match status" value="1"/>
</dbReference>
<dbReference type="PRINTS" id="PR00463">
    <property type="entry name" value="EP450I"/>
</dbReference>
<keyword evidence="5 6" id="KW-0349">Heme</keyword>
<evidence type="ECO:0000256" key="4">
    <source>
        <dbReference type="ARBA" id="ARBA00023004"/>
    </source>
</evidence>
<keyword evidence="3 5" id="KW-0479">Metal-binding</keyword>
<keyword evidence="6" id="KW-0560">Oxidoreductase</keyword>
<dbReference type="GO" id="GO:0020037">
    <property type="term" value="F:heme binding"/>
    <property type="evidence" value="ECO:0007669"/>
    <property type="project" value="InterPro"/>
</dbReference>
<name>A0A397SND3_9GLOM</name>
<dbReference type="InterPro" id="IPR017972">
    <property type="entry name" value="Cyt_P450_CS"/>
</dbReference>
<sequence length="539" mass="62659">MKKYWIGVASNDHVKIGVKEGFAQFGHGKLSPIKRLRNGDIIIYYSPREEMNVKSLAIKGFTAIGVIEEKIPYNPPNPARVKVIYLAYFSPLSKIPGPKHFALTKYFFSMKHSKGMRWKWLQYEAFPKYGPVVRIGPRAVIIADRDMIKEILITKDLPKGQKYEQLRTGPEFPTLLTARDKTFHKQRRQIIAPAFSFKYLNSIEPLIHKCINELIVKLDEMISQNQHTVNIYKMIQLCSLDIIGETTFGGSFKFIENGEHPLPRKIFQELRRRIKTGMYPFLKPFMKQDPYLLNFMTSLIKKRRQENSKKKDLLEILLNTSGGEGGMLDIEVQHQAIEFLIAGSDTTNFSISMVMIKLIQNPDKMNILVKEIEEAFPEFNIDKLPSHDELKHLPYLNAVINETLRLHPINYDVGPGRITTEDTMIGDYFFPKGTTLVINMYRLHHSPKYWGDDVEEYIPERWLDPEKIPKDCFLPFSAGTRNCIGQNFAMMEIRIMVATLIRRYKFEDIPNQDMDIIHFFTASLKTKQYNIKINLRDLK</sequence>
<dbReference type="InterPro" id="IPR015947">
    <property type="entry name" value="PUA-like_sf"/>
</dbReference>
<keyword evidence="9" id="KW-1185">Reference proteome</keyword>
<dbReference type="InterPro" id="IPR001128">
    <property type="entry name" value="Cyt_P450"/>
</dbReference>
<dbReference type="PANTHER" id="PTHR24305">
    <property type="entry name" value="CYTOCHROME P450"/>
    <property type="match status" value="1"/>
</dbReference>
<dbReference type="STRING" id="658196.A0A397SND3"/>
<dbReference type="GO" id="GO:0016705">
    <property type="term" value="F:oxidoreductase activity, acting on paired donors, with incorporation or reduction of molecular oxygen"/>
    <property type="evidence" value="ECO:0007669"/>
    <property type="project" value="InterPro"/>
</dbReference>
<evidence type="ECO:0000256" key="5">
    <source>
        <dbReference type="PIRSR" id="PIRSR602401-1"/>
    </source>
</evidence>
<evidence type="ECO:0000256" key="2">
    <source>
        <dbReference type="ARBA" id="ARBA00010617"/>
    </source>
</evidence>
<protein>
    <submittedName>
        <fullName evidence="8">Cytochrome P450</fullName>
    </submittedName>
</protein>
<dbReference type="Proteomes" id="UP000265703">
    <property type="component" value="Unassembled WGS sequence"/>
</dbReference>
<dbReference type="Gene3D" id="3.10.590.10">
    <property type="entry name" value="ph1033 like domains"/>
    <property type="match status" value="1"/>
</dbReference>
<dbReference type="InterPro" id="IPR002740">
    <property type="entry name" value="EVE_domain"/>
</dbReference>
<dbReference type="GO" id="GO:0005506">
    <property type="term" value="F:iron ion binding"/>
    <property type="evidence" value="ECO:0007669"/>
    <property type="project" value="InterPro"/>
</dbReference>
<evidence type="ECO:0000313" key="8">
    <source>
        <dbReference type="EMBL" id="RIA84361.1"/>
    </source>
</evidence>
<dbReference type="PROSITE" id="PS00086">
    <property type="entry name" value="CYTOCHROME_P450"/>
    <property type="match status" value="1"/>
</dbReference>
<comment type="caution">
    <text evidence="8">The sequence shown here is derived from an EMBL/GenBank/DDBJ whole genome shotgun (WGS) entry which is preliminary data.</text>
</comment>
<dbReference type="EMBL" id="QKYT01000498">
    <property type="protein sequence ID" value="RIA84361.1"/>
    <property type="molecule type" value="Genomic_DNA"/>
</dbReference>
<reference evidence="8 9" key="1">
    <citation type="submission" date="2018-06" db="EMBL/GenBank/DDBJ databases">
        <title>Comparative genomics reveals the genomic features of Rhizophagus irregularis, R. cerebriforme, R. diaphanum and Gigaspora rosea, and their symbiotic lifestyle signature.</title>
        <authorList>
            <person name="Morin E."/>
            <person name="San Clemente H."/>
            <person name="Chen E.C.H."/>
            <person name="De La Providencia I."/>
            <person name="Hainaut M."/>
            <person name="Kuo A."/>
            <person name="Kohler A."/>
            <person name="Murat C."/>
            <person name="Tang N."/>
            <person name="Roy S."/>
            <person name="Loubradou J."/>
            <person name="Henrissat B."/>
            <person name="Grigoriev I.V."/>
            <person name="Corradi N."/>
            <person name="Roux C."/>
            <person name="Martin F.M."/>
        </authorList>
    </citation>
    <scope>NUCLEOTIDE SEQUENCE [LARGE SCALE GENOMIC DNA]</scope>
    <source>
        <strain evidence="8 9">DAOM 227022</strain>
    </source>
</reference>
<dbReference type="Gene3D" id="1.10.630.10">
    <property type="entry name" value="Cytochrome P450"/>
    <property type="match status" value="1"/>
</dbReference>
<comment type="cofactor">
    <cofactor evidence="1 5">
        <name>heme</name>
        <dbReference type="ChEBI" id="CHEBI:30413"/>
    </cofactor>
</comment>
<evidence type="ECO:0000259" key="7">
    <source>
        <dbReference type="Pfam" id="PF01878"/>
    </source>
</evidence>
<dbReference type="PRINTS" id="PR00385">
    <property type="entry name" value="P450"/>
</dbReference>
<dbReference type="CDD" id="cd21132">
    <property type="entry name" value="EVE-like"/>
    <property type="match status" value="1"/>
</dbReference>
<dbReference type="InterPro" id="IPR050121">
    <property type="entry name" value="Cytochrome_P450_monoxygenase"/>
</dbReference>
<dbReference type="OrthoDB" id="1470350at2759"/>
<organism evidence="8 9">
    <name type="scientific">Glomus cerebriforme</name>
    <dbReference type="NCBI Taxonomy" id="658196"/>
    <lineage>
        <taxon>Eukaryota</taxon>
        <taxon>Fungi</taxon>
        <taxon>Fungi incertae sedis</taxon>
        <taxon>Mucoromycota</taxon>
        <taxon>Glomeromycotina</taxon>
        <taxon>Glomeromycetes</taxon>
        <taxon>Glomerales</taxon>
        <taxon>Glomeraceae</taxon>
        <taxon>Glomus</taxon>
    </lineage>
</organism>
<dbReference type="InterPro" id="IPR036396">
    <property type="entry name" value="Cyt_P450_sf"/>
</dbReference>
<evidence type="ECO:0000256" key="3">
    <source>
        <dbReference type="ARBA" id="ARBA00022723"/>
    </source>
</evidence>
<dbReference type="SUPFAM" id="SSF48264">
    <property type="entry name" value="Cytochrome P450"/>
    <property type="match status" value="1"/>
</dbReference>
<feature type="binding site" description="axial binding residue" evidence="5">
    <location>
        <position position="483"/>
    </location>
    <ligand>
        <name>heme</name>
        <dbReference type="ChEBI" id="CHEBI:30413"/>
    </ligand>
    <ligandPart>
        <name>Fe</name>
        <dbReference type="ChEBI" id="CHEBI:18248"/>
    </ligandPart>
</feature>
<evidence type="ECO:0000313" key="9">
    <source>
        <dbReference type="Proteomes" id="UP000265703"/>
    </source>
</evidence>
<comment type="similarity">
    <text evidence="2 6">Belongs to the cytochrome P450 family.</text>
</comment>
<feature type="domain" description="EVE" evidence="7">
    <location>
        <begin position="3"/>
        <end position="74"/>
    </location>
</feature>